<comment type="similarity">
    <text evidence="1">Belongs to the PHAF1 family.</text>
</comment>
<protein>
    <submittedName>
        <fullName evidence="3">Uncharacterized protein</fullName>
    </submittedName>
</protein>
<dbReference type="RefSeq" id="XP_033590693.1">
    <property type="nucleotide sequence ID" value="XM_033733236.1"/>
</dbReference>
<keyword evidence="4" id="KW-1185">Reference proteome</keyword>
<accession>A0A6A6PXA3</accession>
<feature type="compositionally biased region" description="Acidic residues" evidence="2">
    <location>
        <begin position="303"/>
        <end position="316"/>
    </location>
</feature>
<dbReference type="PANTHER" id="PTHR13465:SF2">
    <property type="entry name" value="PHAGOSOME ASSEMBLY FACTOR 1"/>
    <property type="match status" value="1"/>
</dbReference>
<dbReference type="InterPro" id="IPR039156">
    <property type="entry name" value="PHAF1/BROMI"/>
</dbReference>
<dbReference type="OrthoDB" id="411211at2759"/>
<reference evidence="3" key="1">
    <citation type="journal article" date="2020" name="Stud. Mycol.">
        <title>101 Dothideomycetes genomes: a test case for predicting lifestyles and emergence of pathogens.</title>
        <authorList>
            <person name="Haridas S."/>
            <person name="Albert R."/>
            <person name="Binder M."/>
            <person name="Bloem J."/>
            <person name="Labutti K."/>
            <person name="Salamov A."/>
            <person name="Andreopoulos B."/>
            <person name="Baker S."/>
            <person name="Barry K."/>
            <person name="Bills G."/>
            <person name="Bluhm B."/>
            <person name="Cannon C."/>
            <person name="Castanera R."/>
            <person name="Culley D."/>
            <person name="Daum C."/>
            <person name="Ezra D."/>
            <person name="Gonzalez J."/>
            <person name="Henrissat B."/>
            <person name="Kuo A."/>
            <person name="Liang C."/>
            <person name="Lipzen A."/>
            <person name="Lutzoni F."/>
            <person name="Magnuson J."/>
            <person name="Mondo S."/>
            <person name="Nolan M."/>
            <person name="Ohm R."/>
            <person name="Pangilinan J."/>
            <person name="Park H.-J."/>
            <person name="Ramirez L."/>
            <person name="Alfaro M."/>
            <person name="Sun H."/>
            <person name="Tritt A."/>
            <person name="Yoshinaga Y."/>
            <person name="Zwiers L.-H."/>
            <person name="Turgeon B."/>
            <person name="Goodwin S."/>
            <person name="Spatafora J."/>
            <person name="Crous P."/>
            <person name="Grigoriev I."/>
        </authorList>
    </citation>
    <scope>NUCLEOTIDE SEQUENCE</scope>
    <source>
        <strain evidence="3">CBS 113389</strain>
    </source>
</reference>
<dbReference type="GO" id="GO:0043001">
    <property type="term" value="P:Golgi to plasma membrane protein transport"/>
    <property type="evidence" value="ECO:0007669"/>
    <property type="project" value="TreeGrafter"/>
</dbReference>
<feature type="compositionally biased region" description="Low complexity" evidence="2">
    <location>
        <begin position="284"/>
        <end position="300"/>
    </location>
</feature>
<dbReference type="EMBL" id="MU001634">
    <property type="protein sequence ID" value="KAF2484123.1"/>
    <property type="molecule type" value="Genomic_DNA"/>
</dbReference>
<proteinExistence type="inferred from homology"/>
<dbReference type="GO" id="GO:0005802">
    <property type="term" value="C:trans-Golgi network"/>
    <property type="evidence" value="ECO:0007669"/>
    <property type="project" value="TreeGrafter"/>
</dbReference>
<dbReference type="Pfam" id="PF03676">
    <property type="entry name" value="PHAF1"/>
    <property type="match status" value="2"/>
</dbReference>
<dbReference type="Proteomes" id="UP000799767">
    <property type="component" value="Unassembled WGS sequence"/>
</dbReference>
<feature type="compositionally biased region" description="Polar residues" evidence="2">
    <location>
        <begin position="236"/>
        <end position="245"/>
    </location>
</feature>
<dbReference type="GeneID" id="54474238"/>
<dbReference type="InterPro" id="IPR005373">
    <property type="entry name" value="PHAF1"/>
</dbReference>
<dbReference type="AlphaFoldDB" id="A0A6A6PXA3"/>
<feature type="region of interest" description="Disordered" evidence="2">
    <location>
        <begin position="235"/>
        <end position="316"/>
    </location>
</feature>
<evidence type="ECO:0000313" key="4">
    <source>
        <dbReference type="Proteomes" id="UP000799767"/>
    </source>
</evidence>
<name>A0A6A6PXA3_9PEZI</name>
<gene>
    <name evidence="3" type="ORF">BDY17DRAFT_295009</name>
</gene>
<evidence type="ECO:0000256" key="2">
    <source>
        <dbReference type="SAM" id="MobiDB-lite"/>
    </source>
</evidence>
<sequence>MASTTVAINPGHGLGPFHLGASLHECLTILTADKDQYSKIGLYFDRPDPLRTPTVVDLPNNGFRLRFDGADQRLRLIEVQDFRKMRVSYKGGELLKPLETGEGPTFKRIYQIFGAAYPGEYIPPRKKETTGTYVLSWAGVAFTFLLQHSAWAADKDHVSMLGSSAASPATRMAIFEGSSWPEARQDLFARDPSGPRSSALAWRAKDHLPQEVESAIIRGDGTVHLLRRVPAPPFTITLNETTPQDLVTELGPPDTTHKRDPESSLGEEPTQSRAESAARPVANGRSGRGSQPSSYSSTGTDTFDVDFDSGDAEEDPAERASREIFWCYYSHGMDILVGPPSPHVAANEQHTTPLSASPHLVVIKVIIHGNVPGSYAFNRHRRLRWQISLPNTEYAGELGSESKFDELKPSLLHIFQNVWPASDMGKGKVVNRTWDANSSDSAFFLPDAGQDLIEGGGSEQWLGNTRLYTFPGLIFEVLENGAVSALTIY</sequence>
<organism evidence="3 4">
    <name type="scientific">Neohortaea acidophila</name>
    <dbReference type="NCBI Taxonomy" id="245834"/>
    <lineage>
        <taxon>Eukaryota</taxon>
        <taxon>Fungi</taxon>
        <taxon>Dikarya</taxon>
        <taxon>Ascomycota</taxon>
        <taxon>Pezizomycotina</taxon>
        <taxon>Dothideomycetes</taxon>
        <taxon>Dothideomycetidae</taxon>
        <taxon>Mycosphaerellales</taxon>
        <taxon>Teratosphaeriaceae</taxon>
        <taxon>Neohortaea</taxon>
    </lineage>
</organism>
<dbReference type="PANTHER" id="PTHR13465">
    <property type="entry name" value="UPF0183 PROTEIN"/>
    <property type="match status" value="1"/>
</dbReference>
<evidence type="ECO:0000256" key="1">
    <source>
        <dbReference type="ARBA" id="ARBA00024339"/>
    </source>
</evidence>
<evidence type="ECO:0000313" key="3">
    <source>
        <dbReference type="EMBL" id="KAF2484123.1"/>
    </source>
</evidence>